<dbReference type="EMBL" id="PKPP01001085">
    <property type="protein sequence ID" value="PWA85806.1"/>
    <property type="molecule type" value="Genomic_DNA"/>
</dbReference>
<dbReference type="AlphaFoldDB" id="A0A2U1PJ73"/>
<gene>
    <name evidence="1" type="ORF">CTI12_AA145260</name>
</gene>
<dbReference type="GO" id="GO:0003964">
    <property type="term" value="F:RNA-directed DNA polymerase activity"/>
    <property type="evidence" value="ECO:0007669"/>
    <property type="project" value="UniProtKB-KW"/>
</dbReference>
<sequence length="130" mass="14577">MEANDEEEGGINKVELTWVLGIGSLKASNQSLLAKWWWRFRNQDTAIWCKVICSIHGDSGGILSPKSHKHLSGTWSQIIKLKDDLSTININLPMLFKKKIGNGQATSFWHDNWLGGSTLTKHSRACIGWS</sequence>
<reference evidence="1 2" key="1">
    <citation type="journal article" date="2018" name="Mol. Plant">
        <title>The genome of Artemisia annua provides insight into the evolution of Asteraceae family and artemisinin biosynthesis.</title>
        <authorList>
            <person name="Shen Q."/>
            <person name="Zhang L."/>
            <person name="Liao Z."/>
            <person name="Wang S."/>
            <person name="Yan T."/>
            <person name="Shi P."/>
            <person name="Liu M."/>
            <person name="Fu X."/>
            <person name="Pan Q."/>
            <person name="Wang Y."/>
            <person name="Lv Z."/>
            <person name="Lu X."/>
            <person name="Zhang F."/>
            <person name="Jiang W."/>
            <person name="Ma Y."/>
            <person name="Chen M."/>
            <person name="Hao X."/>
            <person name="Li L."/>
            <person name="Tang Y."/>
            <person name="Lv G."/>
            <person name="Zhou Y."/>
            <person name="Sun X."/>
            <person name="Brodelius P.E."/>
            <person name="Rose J.K.C."/>
            <person name="Tang K."/>
        </authorList>
    </citation>
    <scope>NUCLEOTIDE SEQUENCE [LARGE SCALE GENOMIC DNA]</scope>
    <source>
        <strain evidence="2">cv. Huhao1</strain>
        <tissue evidence="1">Leaf</tissue>
    </source>
</reference>
<evidence type="ECO:0000313" key="2">
    <source>
        <dbReference type="Proteomes" id="UP000245207"/>
    </source>
</evidence>
<evidence type="ECO:0000313" key="1">
    <source>
        <dbReference type="EMBL" id="PWA85806.1"/>
    </source>
</evidence>
<accession>A0A2U1PJ73</accession>
<name>A0A2U1PJ73_ARTAN</name>
<keyword evidence="1" id="KW-0548">Nucleotidyltransferase</keyword>
<keyword evidence="1" id="KW-0695">RNA-directed DNA polymerase</keyword>
<comment type="caution">
    <text evidence="1">The sequence shown here is derived from an EMBL/GenBank/DDBJ whole genome shotgun (WGS) entry which is preliminary data.</text>
</comment>
<keyword evidence="2" id="KW-1185">Reference proteome</keyword>
<dbReference type="Proteomes" id="UP000245207">
    <property type="component" value="Unassembled WGS sequence"/>
</dbReference>
<dbReference type="OrthoDB" id="1740865at2759"/>
<proteinExistence type="predicted"/>
<keyword evidence="1" id="KW-0808">Transferase</keyword>
<protein>
    <submittedName>
        <fullName evidence="1">RNA-directed DNA polymerase, eukaryota, Reverse transcriptase zinc-binding domain protein</fullName>
    </submittedName>
</protein>
<organism evidence="1 2">
    <name type="scientific">Artemisia annua</name>
    <name type="common">Sweet wormwood</name>
    <dbReference type="NCBI Taxonomy" id="35608"/>
    <lineage>
        <taxon>Eukaryota</taxon>
        <taxon>Viridiplantae</taxon>
        <taxon>Streptophyta</taxon>
        <taxon>Embryophyta</taxon>
        <taxon>Tracheophyta</taxon>
        <taxon>Spermatophyta</taxon>
        <taxon>Magnoliopsida</taxon>
        <taxon>eudicotyledons</taxon>
        <taxon>Gunneridae</taxon>
        <taxon>Pentapetalae</taxon>
        <taxon>asterids</taxon>
        <taxon>campanulids</taxon>
        <taxon>Asterales</taxon>
        <taxon>Asteraceae</taxon>
        <taxon>Asteroideae</taxon>
        <taxon>Anthemideae</taxon>
        <taxon>Artemisiinae</taxon>
        <taxon>Artemisia</taxon>
    </lineage>
</organism>